<dbReference type="Pfam" id="PF02128">
    <property type="entry name" value="Peptidase_M36"/>
    <property type="match status" value="1"/>
</dbReference>
<dbReference type="InterPro" id="IPR050371">
    <property type="entry name" value="Fungal_virulence_M36"/>
</dbReference>
<keyword evidence="8" id="KW-0378">Hydrolase</keyword>
<evidence type="ECO:0000313" key="16">
    <source>
        <dbReference type="Proteomes" id="UP000321580"/>
    </source>
</evidence>
<name>A0A5C6RL10_9BACT</name>
<evidence type="ECO:0000256" key="6">
    <source>
        <dbReference type="ARBA" id="ARBA00022723"/>
    </source>
</evidence>
<dbReference type="Gene3D" id="3.10.170.10">
    <property type="match status" value="1"/>
</dbReference>
<keyword evidence="7 12" id="KW-0732">Signal</keyword>
<dbReference type="PANTHER" id="PTHR33478:SF1">
    <property type="entry name" value="EXTRACELLULAR METALLOPROTEINASE MEP"/>
    <property type="match status" value="1"/>
</dbReference>
<dbReference type="OrthoDB" id="5377264at2"/>
<keyword evidence="5" id="KW-0645">Protease</keyword>
<evidence type="ECO:0000256" key="4">
    <source>
        <dbReference type="ARBA" id="ARBA00022525"/>
    </source>
</evidence>
<dbReference type="RefSeq" id="WP_147168321.1">
    <property type="nucleotide sequence ID" value="NZ_VOOR01000032.1"/>
</dbReference>
<comment type="similarity">
    <text evidence="3">Belongs to the peptidase M36 family.</text>
</comment>
<evidence type="ECO:0000256" key="2">
    <source>
        <dbReference type="ARBA" id="ARBA00004613"/>
    </source>
</evidence>
<dbReference type="NCBIfam" id="TIGR01451">
    <property type="entry name" value="B_ant_repeat"/>
    <property type="match status" value="1"/>
</dbReference>
<dbReference type="InterPro" id="IPR011096">
    <property type="entry name" value="FTP_domain"/>
</dbReference>
<evidence type="ECO:0000313" key="15">
    <source>
        <dbReference type="EMBL" id="TXB62300.1"/>
    </source>
</evidence>
<evidence type="ECO:0000256" key="5">
    <source>
        <dbReference type="ARBA" id="ARBA00022670"/>
    </source>
</evidence>
<evidence type="ECO:0000259" key="13">
    <source>
        <dbReference type="Pfam" id="PF02225"/>
    </source>
</evidence>
<dbReference type="GO" id="GO:0004222">
    <property type="term" value="F:metalloendopeptidase activity"/>
    <property type="evidence" value="ECO:0007669"/>
    <property type="project" value="InterPro"/>
</dbReference>
<proteinExistence type="inferred from homology"/>
<evidence type="ECO:0000256" key="11">
    <source>
        <dbReference type="ARBA" id="ARBA00023145"/>
    </source>
</evidence>
<dbReference type="InterPro" id="IPR003137">
    <property type="entry name" value="PA_domain"/>
</dbReference>
<dbReference type="InterPro" id="IPR001842">
    <property type="entry name" value="Peptidase_M36"/>
</dbReference>
<keyword evidence="10" id="KW-0482">Metalloprotease</keyword>
<dbReference type="PRINTS" id="PR00999">
    <property type="entry name" value="FUNGALYSIN"/>
</dbReference>
<evidence type="ECO:0000256" key="8">
    <source>
        <dbReference type="ARBA" id="ARBA00022801"/>
    </source>
</evidence>
<protein>
    <submittedName>
        <fullName evidence="15">DUF11 domain-containing protein</fullName>
    </submittedName>
</protein>
<gene>
    <name evidence="15" type="ORF">FRY97_14730</name>
</gene>
<dbReference type="Pfam" id="PF02225">
    <property type="entry name" value="PA"/>
    <property type="match status" value="1"/>
</dbReference>
<feature type="chain" id="PRO_5023030630" evidence="12">
    <location>
        <begin position="26"/>
        <end position="1165"/>
    </location>
</feature>
<keyword evidence="6" id="KW-0479">Metal-binding</keyword>
<dbReference type="GO" id="GO:0006508">
    <property type="term" value="P:proteolysis"/>
    <property type="evidence" value="ECO:0007669"/>
    <property type="project" value="UniProtKB-KW"/>
</dbReference>
<evidence type="ECO:0000259" key="14">
    <source>
        <dbReference type="Pfam" id="PF07504"/>
    </source>
</evidence>
<sequence>MKKRLLPLLSIVAAAILPLALPAQLSQPEEAARAILARQAEQLGLTPNDIAAARLSHMTTSRHNGLSHLYFQQMHEGAPVYNAVLNVSLSEEGEVVALGNRFVPRLAEVAGPMAPQISPEQALLAVLQYHGLPTIAQPALRKGSEPGTWIADAPGIALQPVEIYLAYQPVSEKEVRLAWNVNLYETAAQHWWDDRVDALTGKVLNSQDWVVHCAFDQPHAHCESHHRLGLNAPNSAEESPLDGSAYRVYPLTVESPNHGSRALIAEPADSTASPFGWHDTDGVPGAEFTITRGNNVHAYHDIFNLNSSAGDEPDGGEALQFDFPLDLAASQPYTQIDPLVTNLFYWNNLMHDVWYQYGFDEASGNFQATNYSGLGDAGDHVRAEALDGSGTNNANFATPPDGSNPRMQMYLWGGTLPNLSTDSRFQVSDSAGVLDSYLFVQAGFGGDLPAADEPLNAALVLVEDDTDPASDGCDGLLNAEALAGKVALIDRGSCEFGLKVLQAENAGAIAAIICNNAPGDPIVMGAGQVGGQVGIPSIMITLEDCNAIKAAMPGLSVSLSAPELNVPNPGPSGLSSDLDNGVIVHEYTHGISIRLTGGAGNSGCLSNQEQAGEGWSDWFGLVMTTTADMTPGQPRGIGTYVTAQPTNGDGIRTYPYSRDMEVNPHTYANINGESVPHGVGSVWCVMIWDLYWNLVEEYGYDEDLYFGQGGNNIAMQLVLDGLKLQPCNPTFIEARDAILQADLANNQGANQCLIWETFARRGLGFSAQAGGQEAFDIPDACNFTFRVNKTAVAEANAGDIITYELEIINGRTAAVDNGTVTDILPQGATLVEGSATCPVSVADGVMTIGLGEVPSGQVINCSYQLQLPEAPFTYASFTDGAENGLANWNVDAPTGSQNWLATANDSYAGASSFFARNLATPTEQVLTIAAPQSPTGEVRAISFWHRYNTEDSWDGGIVEISPNGVFWLDAGTAMIQNGYEAPLNDSEDNPLANQPAFHGNSGGWVKTIISLENLSWPNVFIRFRFGSDGAVGGEGWYVDEVEFLSDFTQARNIACVGDEAEQLCSEAVTIVYGEAPVNTREQLYEGAWTVSPNPSPGKLEVAFAEVLPAGASLQVAASDGRILGTYQAAGQPVLGLELGHLPKGVYFLRLSTPQGQAVKRVVLQP</sequence>
<accession>A0A5C6RL10</accession>
<dbReference type="CDD" id="cd09596">
    <property type="entry name" value="M36"/>
    <property type="match status" value="1"/>
</dbReference>
<dbReference type="Pfam" id="PF07504">
    <property type="entry name" value="FTP"/>
    <property type="match status" value="1"/>
</dbReference>
<dbReference type="InterPro" id="IPR047589">
    <property type="entry name" value="DUF11_rpt"/>
</dbReference>
<keyword evidence="4" id="KW-0964">Secreted</keyword>
<dbReference type="Proteomes" id="UP000321580">
    <property type="component" value="Unassembled WGS sequence"/>
</dbReference>
<dbReference type="SUPFAM" id="SSF52025">
    <property type="entry name" value="PA domain"/>
    <property type="match status" value="1"/>
</dbReference>
<comment type="subcellular location">
    <subcellularLocation>
        <location evidence="2">Secreted</location>
    </subcellularLocation>
</comment>
<evidence type="ECO:0000256" key="10">
    <source>
        <dbReference type="ARBA" id="ARBA00023049"/>
    </source>
</evidence>
<dbReference type="PANTHER" id="PTHR33478">
    <property type="entry name" value="EXTRACELLULAR METALLOPROTEINASE MEP"/>
    <property type="match status" value="1"/>
</dbReference>
<keyword evidence="16" id="KW-1185">Reference proteome</keyword>
<comment type="cofactor">
    <cofactor evidence="1">
        <name>Zn(2+)</name>
        <dbReference type="ChEBI" id="CHEBI:29105"/>
    </cofactor>
</comment>
<dbReference type="AlphaFoldDB" id="A0A5C6RL10"/>
<dbReference type="GO" id="GO:0005615">
    <property type="term" value="C:extracellular space"/>
    <property type="evidence" value="ECO:0007669"/>
    <property type="project" value="InterPro"/>
</dbReference>
<dbReference type="EMBL" id="VOOR01000032">
    <property type="protein sequence ID" value="TXB62300.1"/>
    <property type="molecule type" value="Genomic_DNA"/>
</dbReference>
<evidence type="ECO:0000256" key="12">
    <source>
        <dbReference type="SAM" id="SignalP"/>
    </source>
</evidence>
<evidence type="ECO:0000256" key="3">
    <source>
        <dbReference type="ARBA" id="ARBA00006006"/>
    </source>
</evidence>
<dbReference type="Gene3D" id="3.50.30.30">
    <property type="match status" value="1"/>
</dbReference>
<evidence type="ECO:0000256" key="1">
    <source>
        <dbReference type="ARBA" id="ARBA00001947"/>
    </source>
</evidence>
<dbReference type="InterPro" id="IPR046450">
    <property type="entry name" value="PA_dom_sf"/>
</dbReference>
<organism evidence="15 16">
    <name type="scientific">Phaeodactylibacter luteus</name>
    <dbReference type="NCBI Taxonomy" id="1564516"/>
    <lineage>
        <taxon>Bacteria</taxon>
        <taxon>Pseudomonadati</taxon>
        <taxon>Bacteroidota</taxon>
        <taxon>Saprospiria</taxon>
        <taxon>Saprospirales</taxon>
        <taxon>Haliscomenobacteraceae</taxon>
        <taxon>Phaeodactylibacter</taxon>
    </lineage>
</organism>
<dbReference type="GO" id="GO:0008270">
    <property type="term" value="F:zinc ion binding"/>
    <property type="evidence" value="ECO:0007669"/>
    <property type="project" value="InterPro"/>
</dbReference>
<keyword evidence="9" id="KW-0862">Zinc</keyword>
<dbReference type="InterPro" id="IPR027268">
    <property type="entry name" value="Peptidase_M4/M1_CTD_sf"/>
</dbReference>
<evidence type="ECO:0000256" key="9">
    <source>
        <dbReference type="ARBA" id="ARBA00022833"/>
    </source>
</evidence>
<evidence type="ECO:0000256" key="7">
    <source>
        <dbReference type="ARBA" id="ARBA00022729"/>
    </source>
</evidence>
<comment type="caution">
    <text evidence="15">The sequence shown here is derived from an EMBL/GenBank/DDBJ whole genome shotgun (WGS) entry which is preliminary data.</text>
</comment>
<reference evidence="15 16" key="1">
    <citation type="submission" date="2019-08" db="EMBL/GenBank/DDBJ databases">
        <title>Genome of Phaeodactylibacter luteus.</title>
        <authorList>
            <person name="Bowman J.P."/>
        </authorList>
    </citation>
    <scope>NUCLEOTIDE SEQUENCE [LARGE SCALE GENOMIC DNA]</scope>
    <source>
        <strain evidence="15 16">KCTC 42180</strain>
    </source>
</reference>
<keyword evidence="11" id="KW-0865">Zymogen</keyword>
<feature type="domain" description="PA" evidence="13">
    <location>
        <begin position="459"/>
        <end position="548"/>
    </location>
</feature>
<dbReference type="Gene3D" id="1.10.390.10">
    <property type="entry name" value="Neutral Protease Domain 2"/>
    <property type="match status" value="1"/>
</dbReference>
<feature type="domain" description="FTP" evidence="14">
    <location>
        <begin position="58"/>
        <end position="102"/>
    </location>
</feature>
<dbReference type="InterPro" id="IPR026444">
    <property type="entry name" value="Secre_tail"/>
</dbReference>
<feature type="signal peptide" evidence="12">
    <location>
        <begin position="1"/>
        <end position="25"/>
    </location>
</feature>
<dbReference type="CDD" id="cd04818">
    <property type="entry name" value="PA_subtilisin_1"/>
    <property type="match status" value="1"/>
</dbReference>
<dbReference type="SUPFAM" id="SSF55486">
    <property type="entry name" value="Metalloproteases ('zincins'), catalytic domain"/>
    <property type="match status" value="1"/>
</dbReference>
<dbReference type="NCBIfam" id="TIGR04183">
    <property type="entry name" value="Por_Secre_tail"/>
    <property type="match status" value="1"/>
</dbReference>